<keyword evidence="13 14" id="KW-0998">Cell outer membrane</keyword>
<dbReference type="KEGG" id="upi:EJG51_016650"/>
<evidence type="ECO:0000256" key="6">
    <source>
        <dbReference type="ARBA" id="ARBA00022692"/>
    </source>
</evidence>
<evidence type="ECO:0000256" key="2">
    <source>
        <dbReference type="ARBA" id="ARBA00009810"/>
    </source>
</evidence>
<dbReference type="InterPro" id="IPR039426">
    <property type="entry name" value="TonB-dep_rcpt-like"/>
</dbReference>
<dbReference type="InterPro" id="IPR012910">
    <property type="entry name" value="Plug_dom"/>
</dbReference>
<dbReference type="PROSITE" id="PS52016">
    <property type="entry name" value="TONB_DEPENDENT_REC_3"/>
    <property type="match status" value="1"/>
</dbReference>
<keyword evidence="3 14" id="KW-0813">Transport</keyword>
<dbReference type="PANTHER" id="PTHR32552:SF89">
    <property type="entry name" value="CATECHOLATE SIDEROPHORE RECEPTOR FIU"/>
    <property type="match status" value="1"/>
</dbReference>
<keyword evidence="8" id="KW-0408">Iron</keyword>
<dbReference type="SUPFAM" id="SSF56935">
    <property type="entry name" value="Porins"/>
    <property type="match status" value="1"/>
</dbReference>
<dbReference type="CDD" id="cd01347">
    <property type="entry name" value="ligand_gated_channel"/>
    <property type="match status" value="1"/>
</dbReference>
<dbReference type="Gene3D" id="2.40.170.20">
    <property type="entry name" value="TonB-dependent receptor, beta-barrel domain"/>
    <property type="match status" value="1"/>
</dbReference>
<evidence type="ECO:0000256" key="15">
    <source>
        <dbReference type="RuleBase" id="RU003357"/>
    </source>
</evidence>
<evidence type="ECO:0000256" key="8">
    <source>
        <dbReference type="ARBA" id="ARBA00023004"/>
    </source>
</evidence>
<organism evidence="19 20">
    <name type="scientific">Undibacterium piscinae</name>
    <dbReference type="NCBI Taxonomy" id="2495591"/>
    <lineage>
        <taxon>Bacteria</taxon>
        <taxon>Pseudomonadati</taxon>
        <taxon>Pseudomonadota</taxon>
        <taxon>Betaproteobacteria</taxon>
        <taxon>Burkholderiales</taxon>
        <taxon>Oxalobacteraceae</taxon>
        <taxon>Undibacterium</taxon>
    </lineage>
</organism>
<evidence type="ECO:0000256" key="3">
    <source>
        <dbReference type="ARBA" id="ARBA00022448"/>
    </source>
</evidence>
<dbReference type="EMBL" id="CP051152">
    <property type="protein sequence ID" value="QJQ07179.1"/>
    <property type="molecule type" value="Genomic_DNA"/>
</dbReference>
<dbReference type="Proteomes" id="UP000274350">
    <property type="component" value="Chromosome"/>
</dbReference>
<dbReference type="GO" id="GO:0015891">
    <property type="term" value="P:siderophore transport"/>
    <property type="evidence" value="ECO:0007669"/>
    <property type="project" value="InterPro"/>
</dbReference>
<keyword evidence="7 16" id="KW-0732">Signal</keyword>
<evidence type="ECO:0000256" key="5">
    <source>
        <dbReference type="ARBA" id="ARBA00022496"/>
    </source>
</evidence>
<dbReference type="Gene3D" id="2.170.130.10">
    <property type="entry name" value="TonB-dependent receptor, plug domain"/>
    <property type="match status" value="1"/>
</dbReference>
<sequence length="782" mass="83745">MALIISRKHAMPRSTPSVTNPSIAYQVSGALAMMLLPLAAQTVHAAEPAITPAAAKAASGVQALKEIKVSGAKDAGVNDFKADKAASVKYTEALVDTPQTITVIKRELIEQQGAVTLTEALQNTPGVGTFFLGENGNTNTGDAVYMRGFDTSGSIYVDGVRDLGSISRDMFNIEQIDVLKGPAGTDSGRGSPTGSINLSSKQAHMEDGFNTLLTLGSASKKRVTADWNKVLNAETGTAFRLNLMDQDSGNPARNEVKNKRWAIAPTIAFGLNGATRVHLNYLHVKQDNLPDGGVPTIGLPGYTSPDPKRPYIGTAPMVDPKNFYGALSDFNNVTADMATVRIEHDFSPTSKLQNSSRYGKTQQNYLLTAFLGRANTLLTPSATDLSSWSLLRTIPTVKDQKNEIFANQTTLNTQFVTGAISHTLVSGVELINEKQTTFGYSGTGSLPPANLYKPNPSDAVTDLKLQRNGVRSEGSTSTQSAYVFDTLKLGEQWQFNAGLRLDHYSTTYTGIAPLSGTGIAPGTLMANAIDTSGTLINGKLAALYKPTPDSSVYAMVATSKQPPGGANFALSASASSAANPKFDPQETITKEIGAKWDLLKQKLALTAAIYQTEVKNEVEQDPLDLLYRQTGKKRVQGIELGVTGEVVRNWLISAGYAHMDTSVESGNMVTASGVNNLNYTPKQSFTAWTSYTLPMGLKIGGGGRFVDQLTRGKDGAVGTPQYTDAYWVFDAMASYRISKNLDLQLNLYNLADKQYVAAINKSGYRYTPGAPRSLSVTANIVF</sequence>
<comment type="similarity">
    <text evidence="2 14 15">Belongs to the TonB-dependent receptor family.</text>
</comment>
<evidence type="ECO:0000259" key="18">
    <source>
        <dbReference type="Pfam" id="PF07715"/>
    </source>
</evidence>
<dbReference type="GO" id="GO:0015344">
    <property type="term" value="F:siderophore uptake transmembrane transporter activity"/>
    <property type="evidence" value="ECO:0007669"/>
    <property type="project" value="TreeGrafter"/>
</dbReference>
<dbReference type="PANTHER" id="PTHR32552">
    <property type="entry name" value="FERRICHROME IRON RECEPTOR-RELATED"/>
    <property type="match status" value="1"/>
</dbReference>
<proteinExistence type="inferred from homology"/>
<evidence type="ECO:0000256" key="11">
    <source>
        <dbReference type="ARBA" id="ARBA00023136"/>
    </source>
</evidence>
<evidence type="ECO:0000256" key="9">
    <source>
        <dbReference type="ARBA" id="ARBA00023065"/>
    </source>
</evidence>
<feature type="chain" id="PRO_5026890661" evidence="16">
    <location>
        <begin position="46"/>
        <end position="782"/>
    </location>
</feature>
<dbReference type="InterPro" id="IPR000531">
    <property type="entry name" value="Beta-barrel_TonB"/>
</dbReference>
<dbReference type="InterPro" id="IPR010105">
    <property type="entry name" value="TonB_sidphr_rcpt"/>
</dbReference>
<dbReference type="InterPro" id="IPR036942">
    <property type="entry name" value="Beta-barrel_TonB_sf"/>
</dbReference>
<dbReference type="Pfam" id="PF00593">
    <property type="entry name" value="TonB_dep_Rec_b-barrel"/>
    <property type="match status" value="1"/>
</dbReference>
<protein>
    <submittedName>
        <fullName evidence="19">Catecholate siderophore receptor Fiu</fullName>
    </submittedName>
</protein>
<keyword evidence="12 19" id="KW-0675">Receptor</keyword>
<evidence type="ECO:0000313" key="20">
    <source>
        <dbReference type="Proteomes" id="UP000274350"/>
    </source>
</evidence>
<evidence type="ECO:0000256" key="16">
    <source>
        <dbReference type="SAM" id="SignalP"/>
    </source>
</evidence>
<evidence type="ECO:0000256" key="4">
    <source>
        <dbReference type="ARBA" id="ARBA00022452"/>
    </source>
</evidence>
<dbReference type="FunFam" id="2.170.130.10:FF:000001">
    <property type="entry name" value="Catecholate siderophore TonB-dependent receptor"/>
    <property type="match status" value="1"/>
</dbReference>
<keyword evidence="10 15" id="KW-0798">TonB box</keyword>
<keyword evidence="9" id="KW-0406">Ion transport</keyword>
<feature type="signal peptide" evidence="16">
    <location>
        <begin position="1"/>
        <end position="45"/>
    </location>
</feature>
<keyword evidence="20" id="KW-1185">Reference proteome</keyword>
<dbReference type="OrthoDB" id="9790771at2"/>
<evidence type="ECO:0000256" key="13">
    <source>
        <dbReference type="ARBA" id="ARBA00023237"/>
    </source>
</evidence>
<dbReference type="Pfam" id="PF07715">
    <property type="entry name" value="Plug"/>
    <property type="match status" value="1"/>
</dbReference>
<reference evidence="19 20" key="1">
    <citation type="journal article" date="2019" name="Int. J. Syst. Evol. Microbiol.">
        <title>Undibacterium piscinae sp. nov., isolated from Korean shiner intestine.</title>
        <authorList>
            <person name="Lee S.Y."/>
            <person name="Kang W."/>
            <person name="Kim P.S."/>
            <person name="Kim H.S."/>
            <person name="Sung H."/>
            <person name="Shin N.R."/>
            <person name="Whon T.W."/>
            <person name="Yun J.H."/>
            <person name="Lee J.Y."/>
            <person name="Lee J.Y."/>
            <person name="Jung M.J."/>
            <person name="Jeong Y.S."/>
            <person name="Tak E.J."/>
            <person name="Han J.E."/>
            <person name="Hyun D.W."/>
            <person name="Kang M.S."/>
            <person name="Lee K.E."/>
            <person name="Lee B.H."/>
            <person name="Bae J.W."/>
        </authorList>
    </citation>
    <scope>NUCLEOTIDE SEQUENCE [LARGE SCALE GENOMIC DNA]</scope>
    <source>
        <strain evidence="19 20">S11R28</strain>
    </source>
</reference>
<keyword evidence="5" id="KW-0410">Iron transport</keyword>
<evidence type="ECO:0000313" key="19">
    <source>
        <dbReference type="EMBL" id="QJQ07179.1"/>
    </source>
</evidence>
<dbReference type="GO" id="GO:0009279">
    <property type="term" value="C:cell outer membrane"/>
    <property type="evidence" value="ECO:0007669"/>
    <property type="project" value="UniProtKB-SubCell"/>
</dbReference>
<dbReference type="GO" id="GO:0038023">
    <property type="term" value="F:signaling receptor activity"/>
    <property type="evidence" value="ECO:0007669"/>
    <property type="project" value="InterPro"/>
</dbReference>
<dbReference type="NCBIfam" id="NF007349">
    <property type="entry name" value="PRK09840.1"/>
    <property type="match status" value="1"/>
</dbReference>
<gene>
    <name evidence="19" type="ORF">EJG51_016650</name>
</gene>
<dbReference type="InterPro" id="IPR037066">
    <property type="entry name" value="Plug_dom_sf"/>
</dbReference>
<comment type="subcellular location">
    <subcellularLocation>
        <location evidence="1 14">Cell outer membrane</location>
        <topology evidence="1 14">Multi-pass membrane protein</topology>
    </subcellularLocation>
</comment>
<dbReference type="NCBIfam" id="TIGR01783">
    <property type="entry name" value="TonB-siderophor"/>
    <property type="match status" value="1"/>
</dbReference>
<keyword evidence="11 14" id="KW-0472">Membrane</keyword>
<keyword evidence="6 14" id="KW-0812">Transmembrane</keyword>
<evidence type="ECO:0000256" key="1">
    <source>
        <dbReference type="ARBA" id="ARBA00004571"/>
    </source>
</evidence>
<evidence type="ECO:0000256" key="14">
    <source>
        <dbReference type="PROSITE-ProRule" id="PRU01360"/>
    </source>
</evidence>
<evidence type="ECO:0000259" key="17">
    <source>
        <dbReference type="Pfam" id="PF00593"/>
    </source>
</evidence>
<dbReference type="AlphaFoldDB" id="A0A6M4ABJ3"/>
<keyword evidence="4 14" id="KW-1134">Transmembrane beta strand</keyword>
<evidence type="ECO:0000256" key="12">
    <source>
        <dbReference type="ARBA" id="ARBA00023170"/>
    </source>
</evidence>
<feature type="domain" description="TonB-dependent receptor plug" evidence="18">
    <location>
        <begin position="95"/>
        <end position="194"/>
    </location>
</feature>
<accession>A0A6M4ABJ3</accession>
<evidence type="ECO:0000256" key="7">
    <source>
        <dbReference type="ARBA" id="ARBA00022729"/>
    </source>
</evidence>
<feature type="domain" description="TonB-dependent receptor-like beta-barrel" evidence="17">
    <location>
        <begin position="298"/>
        <end position="750"/>
    </location>
</feature>
<name>A0A6M4ABJ3_9BURK</name>
<evidence type="ECO:0000256" key="10">
    <source>
        <dbReference type="ARBA" id="ARBA00023077"/>
    </source>
</evidence>